<evidence type="ECO:0000256" key="1">
    <source>
        <dbReference type="SAM" id="MobiDB-lite"/>
    </source>
</evidence>
<feature type="compositionally biased region" description="Pro residues" evidence="1">
    <location>
        <begin position="23"/>
        <end position="35"/>
    </location>
</feature>
<reference evidence="2" key="3">
    <citation type="submission" date="2022-06" db="UniProtKB">
        <authorList>
            <consortium name="EnsemblPlants"/>
        </authorList>
    </citation>
    <scope>IDENTIFICATION</scope>
</reference>
<organism evidence="2 3">
    <name type="scientific">Triticum urartu</name>
    <name type="common">Red wild einkorn</name>
    <name type="synonym">Crithodium urartu</name>
    <dbReference type="NCBI Taxonomy" id="4572"/>
    <lineage>
        <taxon>Eukaryota</taxon>
        <taxon>Viridiplantae</taxon>
        <taxon>Streptophyta</taxon>
        <taxon>Embryophyta</taxon>
        <taxon>Tracheophyta</taxon>
        <taxon>Spermatophyta</taxon>
        <taxon>Magnoliopsida</taxon>
        <taxon>Liliopsida</taxon>
        <taxon>Poales</taxon>
        <taxon>Poaceae</taxon>
        <taxon>BOP clade</taxon>
        <taxon>Pooideae</taxon>
        <taxon>Triticodae</taxon>
        <taxon>Triticeae</taxon>
        <taxon>Triticinae</taxon>
        <taxon>Triticum</taxon>
    </lineage>
</organism>
<dbReference type="AlphaFoldDB" id="A0A8R7TDT2"/>
<dbReference type="Proteomes" id="UP000015106">
    <property type="component" value="Chromosome 2"/>
</dbReference>
<dbReference type="EnsemblPlants" id="TuG1812G0200001413.01.T01">
    <property type="protein sequence ID" value="TuG1812G0200001413.01.T01"/>
    <property type="gene ID" value="TuG1812G0200001413.01"/>
</dbReference>
<reference evidence="2" key="2">
    <citation type="submission" date="2018-03" db="EMBL/GenBank/DDBJ databases">
        <title>The Triticum urartu genome reveals the dynamic nature of wheat genome evolution.</title>
        <authorList>
            <person name="Ling H."/>
            <person name="Ma B."/>
            <person name="Shi X."/>
            <person name="Liu H."/>
            <person name="Dong L."/>
            <person name="Sun H."/>
            <person name="Cao Y."/>
            <person name="Gao Q."/>
            <person name="Zheng S."/>
            <person name="Li Y."/>
            <person name="Yu Y."/>
            <person name="Du H."/>
            <person name="Qi M."/>
            <person name="Li Y."/>
            <person name="Yu H."/>
            <person name="Cui Y."/>
            <person name="Wang N."/>
            <person name="Chen C."/>
            <person name="Wu H."/>
            <person name="Zhao Y."/>
            <person name="Zhang J."/>
            <person name="Li Y."/>
            <person name="Zhou W."/>
            <person name="Zhang B."/>
            <person name="Hu W."/>
            <person name="Eijk M."/>
            <person name="Tang J."/>
            <person name="Witsenboer H."/>
            <person name="Zhao S."/>
            <person name="Li Z."/>
            <person name="Zhang A."/>
            <person name="Wang D."/>
            <person name="Liang C."/>
        </authorList>
    </citation>
    <scope>NUCLEOTIDE SEQUENCE [LARGE SCALE GENOMIC DNA]</scope>
    <source>
        <strain evidence="2">cv. G1812</strain>
    </source>
</reference>
<dbReference type="Gramene" id="TuG1812G0200001413.01.T01">
    <property type="protein sequence ID" value="TuG1812G0200001413.01.T01"/>
    <property type="gene ID" value="TuG1812G0200001413.01"/>
</dbReference>
<reference evidence="3" key="1">
    <citation type="journal article" date="2013" name="Nature">
        <title>Draft genome of the wheat A-genome progenitor Triticum urartu.</title>
        <authorList>
            <person name="Ling H.Q."/>
            <person name="Zhao S."/>
            <person name="Liu D."/>
            <person name="Wang J."/>
            <person name="Sun H."/>
            <person name="Zhang C."/>
            <person name="Fan H."/>
            <person name="Li D."/>
            <person name="Dong L."/>
            <person name="Tao Y."/>
            <person name="Gao C."/>
            <person name="Wu H."/>
            <person name="Li Y."/>
            <person name="Cui Y."/>
            <person name="Guo X."/>
            <person name="Zheng S."/>
            <person name="Wang B."/>
            <person name="Yu K."/>
            <person name="Liang Q."/>
            <person name="Yang W."/>
            <person name="Lou X."/>
            <person name="Chen J."/>
            <person name="Feng M."/>
            <person name="Jian J."/>
            <person name="Zhang X."/>
            <person name="Luo G."/>
            <person name="Jiang Y."/>
            <person name="Liu J."/>
            <person name="Wang Z."/>
            <person name="Sha Y."/>
            <person name="Zhang B."/>
            <person name="Wu H."/>
            <person name="Tang D."/>
            <person name="Shen Q."/>
            <person name="Xue P."/>
            <person name="Zou S."/>
            <person name="Wang X."/>
            <person name="Liu X."/>
            <person name="Wang F."/>
            <person name="Yang Y."/>
            <person name="An X."/>
            <person name="Dong Z."/>
            <person name="Zhang K."/>
            <person name="Zhang X."/>
            <person name="Luo M.C."/>
            <person name="Dvorak J."/>
            <person name="Tong Y."/>
            <person name="Wang J."/>
            <person name="Yang H."/>
            <person name="Li Z."/>
            <person name="Wang D."/>
            <person name="Zhang A."/>
            <person name="Wang J."/>
        </authorList>
    </citation>
    <scope>NUCLEOTIDE SEQUENCE</scope>
    <source>
        <strain evidence="3">cv. G1812</strain>
    </source>
</reference>
<keyword evidence="3" id="KW-1185">Reference proteome</keyword>
<proteinExistence type="predicted"/>
<sequence length="124" mass="13399">MATNERPAASVDPYAELAYSRGPSPPSASPEPPPHSSLLGRGVLALGVGAYDTDAVDDKELHLVHHKDGQRHIKGCEPVMHQWKNLAYEKETYASALFSSFRVPPTDTSTCSSQVYIFVSLSTG</sequence>
<protein>
    <submittedName>
        <fullName evidence="2">Uncharacterized protein</fullName>
    </submittedName>
</protein>
<evidence type="ECO:0000313" key="2">
    <source>
        <dbReference type="EnsemblPlants" id="TuG1812G0200001413.01.T01"/>
    </source>
</evidence>
<name>A0A8R7TDT2_TRIUA</name>
<feature type="region of interest" description="Disordered" evidence="1">
    <location>
        <begin position="1"/>
        <end position="39"/>
    </location>
</feature>
<evidence type="ECO:0000313" key="3">
    <source>
        <dbReference type="Proteomes" id="UP000015106"/>
    </source>
</evidence>
<accession>A0A8R7TDT2</accession>